<evidence type="ECO:0000313" key="3">
    <source>
        <dbReference type="Proteomes" id="UP000245765"/>
    </source>
</evidence>
<proteinExistence type="predicted"/>
<evidence type="ECO:0000259" key="1">
    <source>
        <dbReference type="Pfam" id="PF00535"/>
    </source>
</evidence>
<keyword evidence="2" id="KW-0808">Transferase</keyword>
<dbReference type="PANTHER" id="PTHR43179">
    <property type="entry name" value="RHAMNOSYLTRANSFERASE WBBL"/>
    <property type="match status" value="1"/>
</dbReference>
<protein>
    <submittedName>
        <fullName evidence="2">Glycosyltransferase family 2 protein</fullName>
    </submittedName>
</protein>
<sequence length="286" mass="30336">MSTAPRVTIVTVTWRSAGTIGGFLAACPAGMPVIVVDNASPDETRAIARAQRPDAQIIENINNLGFGAACNIGLEAARTEFVLLANPDSRLSEAAIAALVAAAEAHPGHRLVAPLLLDAEGRPVRSWNAAQPRRRLLPRDRGAEPWPEGPVCVDFASGACLLLRGADRLRFDEHFFLFYEDDDLCARAGGALLEPTARVAHAGGRSSPPTLATTWRKARCMAWSRLRFTALHGGGAAAARREARARLLHHAGKAAGHALTLRIGKTVADLAGIAGTLAWLRGRPGH</sequence>
<dbReference type="Gene3D" id="3.90.550.10">
    <property type="entry name" value="Spore Coat Polysaccharide Biosynthesis Protein SpsA, Chain A"/>
    <property type="match status" value="1"/>
</dbReference>
<dbReference type="InterPro" id="IPR001173">
    <property type="entry name" value="Glyco_trans_2-like"/>
</dbReference>
<dbReference type="InterPro" id="IPR029044">
    <property type="entry name" value="Nucleotide-diphossugar_trans"/>
</dbReference>
<keyword evidence="3" id="KW-1185">Reference proteome</keyword>
<gene>
    <name evidence="2" type="ORF">DFH01_01445</name>
</gene>
<dbReference type="SUPFAM" id="SSF53448">
    <property type="entry name" value="Nucleotide-diphospho-sugar transferases"/>
    <property type="match status" value="1"/>
</dbReference>
<dbReference type="AlphaFoldDB" id="A0A317FFZ8"/>
<name>A0A317FFZ8_9PROT</name>
<dbReference type="GO" id="GO:0016740">
    <property type="term" value="F:transferase activity"/>
    <property type="evidence" value="ECO:0007669"/>
    <property type="project" value="UniProtKB-KW"/>
</dbReference>
<dbReference type="EMBL" id="QGNA01000001">
    <property type="protein sequence ID" value="PWS38004.1"/>
    <property type="molecule type" value="Genomic_DNA"/>
</dbReference>
<comment type="caution">
    <text evidence="2">The sequence shown here is derived from an EMBL/GenBank/DDBJ whole genome shotgun (WGS) entry which is preliminary data.</text>
</comment>
<evidence type="ECO:0000313" key="2">
    <source>
        <dbReference type="EMBL" id="PWS38004.1"/>
    </source>
</evidence>
<feature type="domain" description="Glycosyltransferase 2-like" evidence="1">
    <location>
        <begin position="33"/>
        <end position="107"/>
    </location>
</feature>
<accession>A0A317FFZ8</accession>
<dbReference type="Proteomes" id="UP000245765">
    <property type="component" value="Unassembled WGS sequence"/>
</dbReference>
<dbReference type="Pfam" id="PF00535">
    <property type="entry name" value="Glycos_transf_2"/>
    <property type="match status" value="1"/>
</dbReference>
<dbReference type="PROSITE" id="PS51257">
    <property type="entry name" value="PROKAR_LIPOPROTEIN"/>
    <property type="match status" value="1"/>
</dbReference>
<dbReference type="PANTHER" id="PTHR43179:SF7">
    <property type="entry name" value="RHAMNOSYLTRANSFERASE WBBL"/>
    <property type="match status" value="1"/>
</dbReference>
<dbReference type="OrthoDB" id="9783791at2"/>
<dbReference type="RefSeq" id="WP_109868626.1">
    <property type="nucleotide sequence ID" value="NZ_QGNA01000001.1"/>
</dbReference>
<reference evidence="3" key="1">
    <citation type="submission" date="2018-05" db="EMBL/GenBank/DDBJ databases">
        <authorList>
            <person name="Du Z."/>
            <person name="Wang X."/>
        </authorList>
    </citation>
    <scope>NUCLEOTIDE SEQUENCE [LARGE SCALE GENOMIC DNA]</scope>
    <source>
        <strain evidence="3">CQN31</strain>
    </source>
</reference>
<organism evidence="2 3">
    <name type="scientific">Falsiroseomonas bella</name>
    <dbReference type="NCBI Taxonomy" id="2184016"/>
    <lineage>
        <taxon>Bacteria</taxon>
        <taxon>Pseudomonadati</taxon>
        <taxon>Pseudomonadota</taxon>
        <taxon>Alphaproteobacteria</taxon>
        <taxon>Acetobacterales</taxon>
        <taxon>Roseomonadaceae</taxon>
        <taxon>Falsiroseomonas</taxon>
    </lineage>
</organism>